<evidence type="ECO:0000256" key="2">
    <source>
        <dbReference type="ARBA" id="ARBA00023136"/>
    </source>
</evidence>
<protein>
    <submittedName>
        <fullName evidence="6">OmpA family protein</fullName>
    </submittedName>
</protein>
<proteinExistence type="predicted"/>
<name>A0ABV8JCS6_9ACTN</name>
<dbReference type="SUPFAM" id="SSF103088">
    <property type="entry name" value="OmpA-like"/>
    <property type="match status" value="1"/>
</dbReference>
<dbReference type="PRINTS" id="PR01021">
    <property type="entry name" value="OMPADOMAIN"/>
</dbReference>
<reference evidence="7" key="1">
    <citation type="journal article" date="2019" name="Int. J. Syst. Evol. Microbiol.">
        <title>The Global Catalogue of Microorganisms (GCM) 10K type strain sequencing project: providing services to taxonomists for standard genome sequencing and annotation.</title>
        <authorList>
            <consortium name="The Broad Institute Genomics Platform"/>
            <consortium name="The Broad Institute Genome Sequencing Center for Infectious Disease"/>
            <person name="Wu L."/>
            <person name="Ma J."/>
        </authorList>
    </citation>
    <scope>NUCLEOTIDE SEQUENCE [LARGE SCALE GENOMIC DNA]</scope>
    <source>
        <strain evidence="7">TBRC 5832</strain>
    </source>
</reference>
<dbReference type="CDD" id="cd07185">
    <property type="entry name" value="OmpA_C-like"/>
    <property type="match status" value="1"/>
</dbReference>
<keyword evidence="3" id="KW-0998">Cell outer membrane</keyword>
<dbReference type="InterPro" id="IPR006665">
    <property type="entry name" value="OmpA-like"/>
</dbReference>
<comment type="subcellular location">
    <subcellularLocation>
        <location evidence="1">Cell outer membrane</location>
    </subcellularLocation>
</comment>
<feature type="domain" description="OmpA-like" evidence="5">
    <location>
        <begin position="124"/>
        <end position="238"/>
    </location>
</feature>
<evidence type="ECO:0000313" key="6">
    <source>
        <dbReference type="EMBL" id="MFC4072762.1"/>
    </source>
</evidence>
<organism evidence="6 7">
    <name type="scientific">Actinoplanes subglobosus</name>
    <dbReference type="NCBI Taxonomy" id="1547892"/>
    <lineage>
        <taxon>Bacteria</taxon>
        <taxon>Bacillati</taxon>
        <taxon>Actinomycetota</taxon>
        <taxon>Actinomycetes</taxon>
        <taxon>Micromonosporales</taxon>
        <taxon>Micromonosporaceae</taxon>
        <taxon>Actinoplanes</taxon>
    </lineage>
</organism>
<comment type="caution">
    <text evidence="6">The sequence shown here is derived from an EMBL/GenBank/DDBJ whole genome shotgun (WGS) entry which is preliminary data.</text>
</comment>
<dbReference type="InterPro" id="IPR050330">
    <property type="entry name" value="Bact_OuterMem_StrucFunc"/>
</dbReference>
<dbReference type="PANTHER" id="PTHR30329:SF21">
    <property type="entry name" value="LIPOPROTEIN YIAD-RELATED"/>
    <property type="match status" value="1"/>
</dbReference>
<dbReference type="PROSITE" id="PS51123">
    <property type="entry name" value="OMPA_2"/>
    <property type="match status" value="1"/>
</dbReference>
<dbReference type="RefSeq" id="WP_378073638.1">
    <property type="nucleotide sequence ID" value="NZ_JBHSBL010000043.1"/>
</dbReference>
<evidence type="ECO:0000256" key="1">
    <source>
        <dbReference type="ARBA" id="ARBA00004442"/>
    </source>
</evidence>
<dbReference type="Proteomes" id="UP001595867">
    <property type="component" value="Unassembled WGS sequence"/>
</dbReference>
<dbReference type="EMBL" id="JBHSBL010000043">
    <property type="protein sequence ID" value="MFC4072762.1"/>
    <property type="molecule type" value="Genomic_DNA"/>
</dbReference>
<sequence length="238" mass="24728">MSRAVSRWIAGLAVLLGLAAIVTAQLGPNRHRIEDDLTRRATAALAAAGQSNVSVSFTGRDGLVTTSEADSGRARAAVEAVTGVRAVDTRVIPAGVLPPAGAPAAPEKLLAMTENVKATLDLFVLGEQLSAVPPLRFGTGGAELTTASRGSLRKVAALLADHPDARIRIDGHTDARGSKATNLELSRERAEAVRSALREFGVAADRMTATGHGEARPAVPNDTAEHRATNRRVELSVA</sequence>
<evidence type="ECO:0000313" key="7">
    <source>
        <dbReference type="Proteomes" id="UP001595867"/>
    </source>
</evidence>
<keyword evidence="2 4" id="KW-0472">Membrane</keyword>
<gene>
    <name evidence="6" type="ORF">ACFO0C_48185</name>
</gene>
<keyword evidence="7" id="KW-1185">Reference proteome</keyword>
<evidence type="ECO:0000259" key="5">
    <source>
        <dbReference type="PROSITE" id="PS51123"/>
    </source>
</evidence>
<evidence type="ECO:0000256" key="3">
    <source>
        <dbReference type="ARBA" id="ARBA00023237"/>
    </source>
</evidence>
<dbReference type="InterPro" id="IPR036737">
    <property type="entry name" value="OmpA-like_sf"/>
</dbReference>
<dbReference type="Pfam" id="PF00691">
    <property type="entry name" value="OmpA"/>
    <property type="match status" value="1"/>
</dbReference>
<dbReference type="PANTHER" id="PTHR30329">
    <property type="entry name" value="STATOR ELEMENT OF FLAGELLAR MOTOR COMPLEX"/>
    <property type="match status" value="1"/>
</dbReference>
<dbReference type="InterPro" id="IPR006664">
    <property type="entry name" value="OMP_bac"/>
</dbReference>
<accession>A0ABV8JCS6</accession>
<dbReference type="Gene3D" id="3.30.1330.60">
    <property type="entry name" value="OmpA-like domain"/>
    <property type="match status" value="1"/>
</dbReference>
<evidence type="ECO:0000256" key="4">
    <source>
        <dbReference type="PROSITE-ProRule" id="PRU00473"/>
    </source>
</evidence>